<feature type="chain" id="PRO_5043519895" evidence="1">
    <location>
        <begin position="21"/>
        <end position="161"/>
    </location>
</feature>
<sequence>MLPVPWLILLVILNPGKMLSLPHDDQGLPWIASHGPTQLRLIPGLQAATITAAADGHQQALAHVCLKAQEYADCNGVQGPALRVVFWLSASQAVPQSYAEALQLRTEVEKRTAHERTFIQAASGGRVAAPKWLRVLCHPTNEPGPEMMLAAAESAATLLLA</sequence>
<organism evidence="2 3">
    <name type="scientific">Apatococcus fuscideae</name>
    <dbReference type="NCBI Taxonomy" id="2026836"/>
    <lineage>
        <taxon>Eukaryota</taxon>
        <taxon>Viridiplantae</taxon>
        <taxon>Chlorophyta</taxon>
        <taxon>core chlorophytes</taxon>
        <taxon>Trebouxiophyceae</taxon>
        <taxon>Chlorellales</taxon>
        <taxon>Chlorellaceae</taxon>
        <taxon>Apatococcus</taxon>
    </lineage>
</organism>
<reference evidence="2 3" key="1">
    <citation type="journal article" date="2024" name="Nat. Commun.">
        <title>Phylogenomics reveals the evolutionary origins of lichenization in chlorophyte algae.</title>
        <authorList>
            <person name="Puginier C."/>
            <person name="Libourel C."/>
            <person name="Otte J."/>
            <person name="Skaloud P."/>
            <person name="Haon M."/>
            <person name="Grisel S."/>
            <person name="Petersen M."/>
            <person name="Berrin J.G."/>
            <person name="Delaux P.M."/>
            <person name="Dal Grande F."/>
            <person name="Keller J."/>
        </authorList>
    </citation>
    <scope>NUCLEOTIDE SEQUENCE [LARGE SCALE GENOMIC DNA]</scope>
    <source>
        <strain evidence="2 3">SAG 2523</strain>
    </source>
</reference>
<accession>A0AAW1T5Y6</accession>
<dbReference type="Proteomes" id="UP001485043">
    <property type="component" value="Unassembled WGS sequence"/>
</dbReference>
<gene>
    <name evidence="2" type="ORF">WJX84_001121</name>
</gene>
<evidence type="ECO:0000313" key="2">
    <source>
        <dbReference type="EMBL" id="KAK9864238.1"/>
    </source>
</evidence>
<dbReference type="AlphaFoldDB" id="A0AAW1T5Y6"/>
<evidence type="ECO:0000256" key="1">
    <source>
        <dbReference type="SAM" id="SignalP"/>
    </source>
</evidence>
<comment type="caution">
    <text evidence="2">The sequence shown here is derived from an EMBL/GenBank/DDBJ whole genome shotgun (WGS) entry which is preliminary data.</text>
</comment>
<dbReference type="EMBL" id="JALJOV010000376">
    <property type="protein sequence ID" value="KAK9864238.1"/>
    <property type="molecule type" value="Genomic_DNA"/>
</dbReference>
<protein>
    <submittedName>
        <fullName evidence="2">Uncharacterized protein</fullName>
    </submittedName>
</protein>
<evidence type="ECO:0000313" key="3">
    <source>
        <dbReference type="Proteomes" id="UP001485043"/>
    </source>
</evidence>
<keyword evidence="1" id="KW-0732">Signal</keyword>
<proteinExistence type="predicted"/>
<feature type="signal peptide" evidence="1">
    <location>
        <begin position="1"/>
        <end position="20"/>
    </location>
</feature>
<keyword evidence="3" id="KW-1185">Reference proteome</keyword>
<name>A0AAW1T5Y6_9CHLO</name>